<dbReference type="EMBL" id="VSWC01000029">
    <property type="protein sequence ID" value="KAA1107141.1"/>
    <property type="molecule type" value="Genomic_DNA"/>
</dbReference>
<name>A0A5B0Q1N3_PUCGR</name>
<evidence type="ECO:0000313" key="4">
    <source>
        <dbReference type="Proteomes" id="UP000324748"/>
    </source>
</evidence>
<comment type="caution">
    <text evidence="2">The sequence shown here is derived from an EMBL/GenBank/DDBJ whole genome shotgun (WGS) entry which is preliminary data.</text>
</comment>
<gene>
    <name evidence="2" type="ORF">PGT21_003838</name>
    <name evidence="3" type="ORF">PGTUg99_009043</name>
</gene>
<reference evidence="4 5" key="1">
    <citation type="submission" date="2019-05" db="EMBL/GenBank/DDBJ databases">
        <title>Emergence of the Ug99 lineage of the wheat stem rust pathogen through somatic hybridization.</title>
        <authorList>
            <person name="Li F."/>
            <person name="Upadhyaya N.M."/>
            <person name="Sperschneider J."/>
            <person name="Matny O."/>
            <person name="Nguyen-Phuc H."/>
            <person name="Mago R."/>
            <person name="Raley C."/>
            <person name="Miller M.E."/>
            <person name="Silverstein K.A.T."/>
            <person name="Henningsen E."/>
            <person name="Hirsch C.D."/>
            <person name="Visser B."/>
            <person name="Pretorius Z.A."/>
            <person name="Steffenson B.J."/>
            <person name="Schwessinger B."/>
            <person name="Dodds P.N."/>
            <person name="Figueroa M."/>
        </authorList>
    </citation>
    <scope>NUCLEOTIDE SEQUENCE [LARGE SCALE GENOMIC DNA]</scope>
    <source>
        <strain evidence="2">21-0</strain>
        <strain evidence="3 5">Ug99</strain>
    </source>
</reference>
<accession>A0A5B0Q1N3</accession>
<feature type="chain" id="PRO_5036366484" evidence="1">
    <location>
        <begin position="20"/>
        <end position="130"/>
    </location>
</feature>
<evidence type="ECO:0000313" key="2">
    <source>
        <dbReference type="EMBL" id="KAA1107141.1"/>
    </source>
</evidence>
<keyword evidence="4" id="KW-1185">Reference proteome</keyword>
<evidence type="ECO:0000256" key="1">
    <source>
        <dbReference type="SAM" id="SignalP"/>
    </source>
</evidence>
<keyword evidence="1" id="KW-0732">Signal</keyword>
<dbReference type="EMBL" id="VDEP01000010">
    <property type="protein sequence ID" value="KAA1137237.1"/>
    <property type="molecule type" value="Genomic_DNA"/>
</dbReference>
<protein>
    <submittedName>
        <fullName evidence="2">Uncharacterized protein</fullName>
    </submittedName>
</protein>
<evidence type="ECO:0000313" key="5">
    <source>
        <dbReference type="Proteomes" id="UP000325313"/>
    </source>
</evidence>
<proteinExistence type="predicted"/>
<feature type="signal peptide" evidence="1">
    <location>
        <begin position="1"/>
        <end position="19"/>
    </location>
</feature>
<organism evidence="2 4">
    <name type="scientific">Puccinia graminis f. sp. tritici</name>
    <dbReference type="NCBI Taxonomy" id="56615"/>
    <lineage>
        <taxon>Eukaryota</taxon>
        <taxon>Fungi</taxon>
        <taxon>Dikarya</taxon>
        <taxon>Basidiomycota</taxon>
        <taxon>Pucciniomycotina</taxon>
        <taxon>Pucciniomycetes</taxon>
        <taxon>Pucciniales</taxon>
        <taxon>Pucciniaceae</taxon>
        <taxon>Puccinia</taxon>
    </lineage>
</organism>
<dbReference type="Proteomes" id="UP000325313">
    <property type="component" value="Unassembled WGS sequence"/>
</dbReference>
<evidence type="ECO:0000313" key="3">
    <source>
        <dbReference type="EMBL" id="KAA1137237.1"/>
    </source>
</evidence>
<sequence>MKFIFLPLAILTMIFNVQGLAEEVTYNLKKYYFFSGDLIIKNHLPLIAAPNQQVNGIIRNGDVFTLPCKNSTNKILRIWNGMEGLVTFQPNEQKSISWRGSNPLMVLATDDSAHLDKQVYLQVLHRNMPH</sequence>
<dbReference type="Proteomes" id="UP000324748">
    <property type="component" value="Unassembled WGS sequence"/>
</dbReference>
<dbReference type="AlphaFoldDB" id="A0A5B0Q1N3"/>